<keyword evidence="2" id="KW-1185">Reference proteome</keyword>
<organism evidence="1 2">
    <name type="scientific">Didymosphaeria variabile</name>
    <dbReference type="NCBI Taxonomy" id="1932322"/>
    <lineage>
        <taxon>Eukaryota</taxon>
        <taxon>Fungi</taxon>
        <taxon>Dikarya</taxon>
        <taxon>Ascomycota</taxon>
        <taxon>Pezizomycotina</taxon>
        <taxon>Dothideomycetes</taxon>
        <taxon>Pleosporomycetidae</taxon>
        <taxon>Pleosporales</taxon>
        <taxon>Massarineae</taxon>
        <taxon>Didymosphaeriaceae</taxon>
        <taxon>Didymosphaeria</taxon>
    </lineage>
</organism>
<evidence type="ECO:0000313" key="2">
    <source>
        <dbReference type="Proteomes" id="UP001140513"/>
    </source>
</evidence>
<dbReference type="OrthoDB" id="416217at2759"/>
<proteinExistence type="predicted"/>
<dbReference type="GeneID" id="80916057"/>
<evidence type="ECO:0000313" key="1">
    <source>
        <dbReference type="EMBL" id="KAJ4344783.1"/>
    </source>
</evidence>
<protein>
    <submittedName>
        <fullName evidence="1">Uncharacterized protein</fullName>
    </submittedName>
</protein>
<dbReference type="RefSeq" id="XP_056065235.1">
    <property type="nucleotide sequence ID" value="XM_056221248.1"/>
</dbReference>
<reference evidence="1" key="1">
    <citation type="submission" date="2022-10" db="EMBL/GenBank/DDBJ databases">
        <title>Tapping the CABI collections for fungal endophytes: first genome assemblies for Collariella, Neodidymelliopsis, Ascochyta clinopodiicola, Didymella pomorum, Didymosphaeria variabile, Neocosmospora piperis and Neocucurbitaria cava.</title>
        <authorList>
            <person name="Hill R."/>
        </authorList>
    </citation>
    <scope>NUCLEOTIDE SEQUENCE</scope>
    <source>
        <strain evidence="1">IMI 356815</strain>
    </source>
</reference>
<dbReference type="Proteomes" id="UP001140513">
    <property type="component" value="Unassembled WGS sequence"/>
</dbReference>
<dbReference type="AlphaFoldDB" id="A0A9W8X9E8"/>
<accession>A0A9W8X9E8</accession>
<gene>
    <name evidence="1" type="ORF">N0V89_012527</name>
</gene>
<sequence length="214" mass="24595">MLLNCLVSSSEQYVDDSWKKDTGELQWGWLRFQIGITDLLMRTKPFHPQSIWLPMFLSSKQHLVIGDPCNDLDRQLADFCGINEDSTAEDNPCFDFWEQLAPLVTRVPGPQYMRWYVEAVVMDPDDTELSEELRQKAMSAGRTVSRDAVEDRGQYFTFFVPTGLQNPLDQCKGKWQSASMNGRGMLRLRRALVSSGTESWEEHGKMRDNGQTFV</sequence>
<comment type="caution">
    <text evidence="1">The sequence shown here is derived from an EMBL/GenBank/DDBJ whole genome shotgun (WGS) entry which is preliminary data.</text>
</comment>
<dbReference type="EMBL" id="JAPEUX010000010">
    <property type="protein sequence ID" value="KAJ4344783.1"/>
    <property type="molecule type" value="Genomic_DNA"/>
</dbReference>
<name>A0A9W8X9E8_9PLEO</name>